<keyword evidence="1" id="KW-0812">Transmembrane</keyword>
<protein>
    <submittedName>
        <fullName evidence="2">Uncharacterized protein</fullName>
    </submittedName>
</protein>
<comment type="caution">
    <text evidence="2">The sequence shown here is derived from an EMBL/GenBank/DDBJ whole genome shotgun (WGS) entry which is preliminary data.</text>
</comment>
<evidence type="ECO:0000256" key="1">
    <source>
        <dbReference type="SAM" id="Phobius"/>
    </source>
</evidence>
<dbReference type="AlphaFoldDB" id="A0A846YP51"/>
<sequence length="122" mass="12323">MNNPPPPGNRSPRGSGLEMTGWAMAGAFVFIVGNAVYGFAAFLFAGTQGDRGYPVIIGMATVLGILVAFGGGALLIRGGSTGEKGFGMGMMIGWALVTICTVGFCTGVNPDLYNLAAAGASR</sequence>
<keyword evidence="3" id="KW-1185">Reference proteome</keyword>
<feature type="transmembrane region" description="Helical" evidence="1">
    <location>
        <begin position="52"/>
        <end position="76"/>
    </location>
</feature>
<reference evidence="2 3" key="1">
    <citation type="submission" date="2020-04" db="EMBL/GenBank/DDBJ databases">
        <title>MicrobeNet Type strains.</title>
        <authorList>
            <person name="Nicholson A.C."/>
        </authorList>
    </citation>
    <scope>NUCLEOTIDE SEQUENCE [LARGE SCALE GENOMIC DNA]</scope>
    <source>
        <strain evidence="2 3">JCM 3332</strain>
    </source>
</reference>
<keyword evidence="1" id="KW-1133">Transmembrane helix</keyword>
<feature type="transmembrane region" description="Helical" evidence="1">
    <location>
        <begin position="21"/>
        <end position="46"/>
    </location>
</feature>
<dbReference type="Proteomes" id="UP000570678">
    <property type="component" value="Unassembled WGS sequence"/>
</dbReference>
<name>A0A846YP51_9NOCA</name>
<keyword evidence="1" id="KW-0472">Membrane</keyword>
<dbReference type="EMBL" id="JAAXOT010000024">
    <property type="protein sequence ID" value="NKY60553.1"/>
    <property type="molecule type" value="Genomic_DNA"/>
</dbReference>
<accession>A0A846YP51</accession>
<evidence type="ECO:0000313" key="3">
    <source>
        <dbReference type="Proteomes" id="UP000570678"/>
    </source>
</evidence>
<evidence type="ECO:0000313" key="2">
    <source>
        <dbReference type="EMBL" id="NKY60553.1"/>
    </source>
</evidence>
<dbReference type="RefSeq" id="WP_157116880.1">
    <property type="nucleotide sequence ID" value="NZ_JAAXOT010000024.1"/>
</dbReference>
<organism evidence="2 3">
    <name type="scientific">Nocardia flavorosea</name>
    <dbReference type="NCBI Taxonomy" id="53429"/>
    <lineage>
        <taxon>Bacteria</taxon>
        <taxon>Bacillati</taxon>
        <taxon>Actinomycetota</taxon>
        <taxon>Actinomycetes</taxon>
        <taxon>Mycobacteriales</taxon>
        <taxon>Nocardiaceae</taxon>
        <taxon>Nocardia</taxon>
    </lineage>
</organism>
<proteinExistence type="predicted"/>
<feature type="transmembrane region" description="Helical" evidence="1">
    <location>
        <begin position="88"/>
        <end position="109"/>
    </location>
</feature>
<gene>
    <name evidence="2" type="ORF">HGA15_31325</name>
</gene>